<keyword evidence="2" id="KW-1185">Reference proteome</keyword>
<accession>A0A0P6Y0W4</accession>
<sequence>MNKYMFDTNIYNHILDGSITIESHKGKADFYATHVQIDELRKTKDSERKKVLLEIFNQFVEPTDLISTETPIWDVSVWDGCKWNDDTRLYESIKTSLDSLNKNKSNNIQDALIADTAIKNNIILVTHDSNLYMVATKHKCLCVNLFMVLKDIE</sequence>
<gene>
    <name evidence="1" type="ORF">ADM99_00605</name>
</gene>
<dbReference type="Proteomes" id="UP000050430">
    <property type="component" value="Unassembled WGS sequence"/>
</dbReference>
<dbReference type="STRING" id="229920.ADM99_00605"/>
<reference evidence="1 2" key="1">
    <citation type="submission" date="2015-07" db="EMBL/GenBank/DDBJ databases">
        <title>Genome sequence of Leptolinea tardivitalis DSM 16556.</title>
        <authorList>
            <person name="Hemp J."/>
            <person name="Ward L.M."/>
            <person name="Pace L.A."/>
            <person name="Fischer W.W."/>
        </authorList>
    </citation>
    <scope>NUCLEOTIDE SEQUENCE [LARGE SCALE GENOMIC DNA]</scope>
    <source>
        <strain evidence="1 2">YMTK-2</strain>
    </source>
</reference>
<dbReference type="AlphaFoldDB" id="A0A0P6Y0W4"/>
<dbReference type="EMBL" id="LGCK01000001">
    <property type="protein sequence ID" value="KPL75148.1"/>
    <property type="molecule type" value="Genomic_DNA"/>
</dbReference>
<evidence type="ECO:0000313" key="1">
    <source>
        <dbReference type="EMBL" id="KPL75148.1"/>
    </source>
</evidence>
<dbReference type="InterPro" id="IPR029060">
    <property type="entry name" value="PIN-like_dom_sf"/>
</dbReference>
<proteinExistence type="predicted"/>
<evidence type="ECO:0000313" key="2">
    <source>
        <dbReference type="Proteomes" id="UP000050430"/>
    </source>
</evidence>
<comment type="caution">
    <text evidence="1">The sequence shown here is derived from an EMBL/GenBank/DDBJ whole genome shotgun (WGS) entry which is preliminary data.</text>
</comment>
<organism evidence="1 2">
    <name type="scientific">Leptolinea tardivitalis</name>
    <dbReference type="NCBI Taxonomy" id="229920"/>
    <lineage>
        <taxon>Bacteria</taxon>
        <taxon>Bacillati</taxon>
        <taxon>Chloroflexota</taxon>
        <taxon>Anaerolineae</taxon>
        <taxon>Anaerolineales</taxon>
        <taxon>Anaerolineaceae</taxon>
        <taxon>Leptolinea</taxon>
    </lineage>
</organism>
<dbReference type="SUPFAM" id="SSF88723">
    <property type="entry name" value="PIN domain-like"/>
    <property type="match status" value="1"/>
</dbReference>
<protein>
    <recommendedName>
        <fullName evidence="3">PIN domain-containing protein</fullName>
    </recommendedName>
</protein>
<name>A0A0P6Y0W4_9CHLR</name>
<dbReference type="OrthoDB" id="1551457at2"/>
<dbReference type="RefSeq" id="WP_062420639.1">
    <property type="nucleotide sequence ID" value="NZ_BBYA01000003.1"/>
</dbReference>
<dbReference type="Gene3D" id="3.40.50.1010">
    <property type="entry name" value="5'-nuclease"/>
    <property type="match status" value="1"/>
</dbReference>
<evidence type="ECO:0008006" key="3">
    <source>
        <dbReference type="Google" id="ProtNLM"/>
    </source>
</evidence>